<evidence type="ECO:0000256" key="1">
    <source>
        <dbReference type="SAM" id="MobiDB-lite"/>
    </source>
</evidence>
<dbReference type="AlphaFoldDB" id="A0A922MN90"/>
<keyword evidence="2" id="KW-0812">Transmembrane</keyword>
<proteinExistence type="predicted"/>
<keyword evidence="2" id="KW-1133">Transmembrane helix</keyword>
<protein>
    <submittedName>
        <fullName evidence="3">Uncharacterized protein</fullName>
    </submittedName>
</protein>
<name>A0A922MN90_SPOEX</name>
<evidence type="ECO:0000313" key="4">
    <source>
        <dbReference type="Proteomes" id="UP000814243"/>
    </source>
</evidence>
<dbReference type="EMBL" id="JACEFF010000301">
    <property type="protein sequence ID" value="KAH9639837.1"/>
    <property type="molecule type" value="Genomic_DNA"/>
</dbReference>
<organism evidence="3 4">
    <name type="scientific">Spodoptera exigua</name>
    <name type="common">Beet armyworm</name>
    <name type="synonym">Noctua fulgens</name>
    <dbReference type="NCBI Taxonomy" id="7107"/>
    <lineage>
        <taxon>Eukaryota</taxon>
        <taxon>Metazoa</taxon>
        <taxon>Ecdysozoa</taxon>
        <taxon>Arthropoda</taxon>
        <taxon>Hexapoda</taxon>
        <taxon>Insecta</taxon>
        <taxon>Pterygota</taxon>
        <taxon>Neoptera</taxon>
        <taxon>Endopterygota</taxon>
        <taxon>Lepidoptera</taxon>
        <taxon>Glossata</taxon>
        <taxon>Ditrysia</taxon>
        <taxon>Noctuoidea</taxon>
        <taxon>Noctuidae</taxon>
        <taxon>Amphipyrinae</taxon>
        <taxon>Spodoptera</taxon>
    </lineage>
</organism>
<comment type="caution">
    <text evidence="3">The sequence shown here is derived from an EMBL/GenBank/DDBJ whole genome shotgun (WGS) entry which is preliminary data.</text>
</comment>
<reference evidence="3" key="1">
    <citation type="journal article" date="2021" name="G3 (Bethesda)">
        <title>Genome and transcriptome analysis of the beet armyworm Spodoptera exigua reveals targets for pest control. .</title>
        <authorList>
            <person name="Simon S."/>
            <person name="Breeschoten T."/>
            <person name="Jansen H.J."/>
            <person name="Dirks R.P."/>
            <person name="Schranz M.E."/>
            <person name="Ros V.I.D."/>
        </authorList>
    </citation>
    <scope>NUCLEOTIDE SEQUENCE</scope>
    <source>
        <strain evidence="3">TB_SE_WUR_2020</strain>
    </source>
</reference>
<sequence>MCNSNTPKREEVVINQNGIGATNVASTEQLQFHVSAISIVMMIILGLLLIVAAYFLYKCYKNCHHQWINDQILRQYLRNSTYRRSRRETTERKRCPACSSSPGQRRSPHKEDLGA</sequence>
<dbReference type="Proteomes" id="UP000814243">
    <property type="component" value="Unassembled WGS sequence"/>
</dbReference>
<feature type="transmembrane region" description="Helical" evidence="2">
    <location>
        <begin position="32"/>
        <end position="57"/>
    </location>
</feature>
<gene>
    <name evidence="3" type="ORF">HF086_015688</name>
</gene>
<feature type="region of interest" description="Disordered" evidence="1">
    <location>
        <begin position="83"/>
        <end position="115"/>
    </location>
</feature>
<evidence type="ECO:0000256" key="2">
    <source>
        <dbReference type="SAM" id="Phobius"/>
    </source>
</evidence>
<accession>A0A922MN90</accession>
<evidence type="ECO:0000313" key="3">
    <source>
        <dbReference type="EMBL" id="KAH9639837.1"/>
    </source>
</evidence>
<keyword evidence="2" id="KW-0472">Membrane</keyword>